<accession>A0A813DDM8</accession>
<dbReference type="Proteomes" id="UP000654075">
    <property type="component" value="Unassembled WGS sequence"/>
</dbReference>
<sequence length="133" mass="15085">MISGPSPEGDIILDWVRSPKRFERLVQDWMQMMPIQDEACVAIGIDSEAEATSTAAEQGQVLHMSAGIQIFCPPATLRCGIQYAAACSLEYHLTTPESFIFKLTLSEMKPHKIRRPLQTGRQQDHRYRRARLL</sequence>
<proteinExistence type="predicted"/>
<name>A0A813DDM8_POLGL</name>
<gene>
    <name evidence="1" type="ORF">PGLA1383_LOCUS2638</name>
</gene>
<evidence type="ECO:0000313" key="1">
    <source>
        <dbReference type="EMBL" id="CAE8583677.1"/>
    </source>
</evidence>
<organism evidence="1 2">
    <name type="scientific">Polarella glacialis</name>
    <name type="common">Dinoflagellate</name>
    <dbReference type="NCBI Taxonomy" id="89957"/>
    <lineage>
        <taxon>Eukaryota</taxon>
        <taxon>Sar</taxon>
        <taxon>Alveolata</taxon>
        <taxon>Dinophyceae</taxon>
        <taxon>Suessiales</taxon>
        <taxon>Suessiaceae</taxon>
        <taxon>Polarella</taxon>
    </lineage>
</organism>
<dbReference type="EMBL" id="CAJNNV010000824">
    <property type="protein sequence ID" value="CAE8583677.1"/>
    <property type="molecule type" value="Genomic_DNA"/>
</dbReference>
<dbReference type="AlphaFoldDB" id="A0A813DDM8"/>
<comment type="caution">
    <text evidence="1">The sequence shown here is derived from an EMBL/GenBank/DDBJ whole genome shotgun (WGS) entry which is preliminary data.</text>
</comment>
<keyword evidence="2" id="KW-1185">Reference proteome</keyword>
<reference evidence="1" key="1">
    <citation type="submission" date="2021-02" db="EMBL/GenBank/DDBJ databases">
        <authorList>
            <person name="Dougan E. K."/>
            <person name="Rhodes N."/>
            <person name="Thang M."/>
            <person name="Chan C."/>
        </authorList>
    </citation>
    <scope>NUCLEOTIDE SEQUENCE</scope>
</reference>
<protein>
    <submittedName>
        <fullName evidence="1">Uncharacterized protein</fullName>
    </submittedName>
</protein>
<evidence type="ECO:0000313" key="2">
    <source>
        <dbReference type="Proteomes" id="UP000654075"/>
    </source>
</evidence>